<sequence length="272" mass="29575">MGAKSTFALKFLQWLIRGVQFGCCAVGLALYSYFLAEAARHDIQIPKWVRAIEGITGIGVVYTFLGLLLLCCLAGHPFTSFIAIVLDIAFVGAFIYVAQANRDGAGSCTGQVTTPLGSGDAKDMADDLPTYKILCQMETAVFATALVAILFFILSALMEIVLVRHRRKEIRFGPSPANNYTSGYGSGKGGFFARFRRNKQPDAYNPNALPVHATPEQVRQSYNTEATAVGNEPSTYPKYGEAGYQHDGQTAYPEPETGVAHEAGRTTNGYRY</sequence>
<accession>A0AAN9YRP3</accession>
<evidence type="ECO:0000256" key="1">
    <source>
        <dbReference type="SAM" id="MobiDB-lite"/>
    </source>
</evidence>
<dbReference type="AlphaFoldDB" id="A0AAN9YRP3"/>
<proteinExistence type="predicted"/>
<feature type="transmembrane region" description="Helical" evidence="2">
    <location>
        <begin position="140"/>
        <end position="162"/>
    </location>
</feature>
<keyword evidence="4" id="KW-1185">Reference proteome</keyword>
<keyword evidence="2" id="KW-0472">Membrane</keyword>
<dbReference type="Proteomes" id="UP001320420">
    <property type="component" value="Unassembled WGS sequence"/>
</dbReference>
<keyword evidence="2" id="KW-0812">Transmembrane</keyword>
<feature type="transmembrane region" description="Helical" evidence="2">
    <location>
        <begin position="81"/>
        <end position="98"/>
    </location>
</feature>
<evidence type="ECO:0000256" key="2">
    <source>
        <dbReference type="SAM" id="Phobius"/>
    </source>
</evidence>
<feature type="transmembrane region" description="Helical" evidence="2">
    <location>
        <begin position="12"/>
        <end position="34"/>
    </location>
</feature>
<keyword evidence="2" id="KW-1133">Transmembrane helix</keyword>
<name>A0AAN9YRP3_9PEZI</name>
<comment type="caution">
    <text evidence="3">The sequence shown here is derived from an EMBL/GenBank/DDBJ whole genome shotgun (WGS) entry which is preliminary data.</text>
</comment>
<reference evidence="3 4" key="1">
    <citation type="submission" date="2024-02" db="EMBL/GenBank/DDBJ databases">
        <title>De novo assembly and annotation of 12 fungi associated with fruit tree decline syndrome in Ontario, Canada.</title>
        <authorList>
            <person name="Sulman M."/>
            <person name="Ellouze W."/>
            <person name="Ilyukhin E."/>
        </authorList>
    </citation>
    <scope>NUCLEOTIDE SEQUENCE [LARGE SCALE GENOMIC DNA]</scope>
    <source>
        <strain evidence="3 4">M11/M66-122</strain>
    </source>
</reference>
<dbReference type="EMBL" id="JAKJXP020000017">
    <property type="protein sequence ID" value="KAK7754896.1"/>
    <property type="molecule type" value="Genomic_DNA"/>
</dbReference>
<feature type="region of interest" description="Disordered" evidence="1">
    <location>
        <begin position="250"/>
        <end position="272"/>
    </location>
</feature>
<evidence type="ECO:0008006" key="5">
    <source>
        <dbReference type="Google" id="ProtNLM"/>
    </source>
</evidence>
<evidence type="ECO:0000313" key="4">
    <source>
        <dbReference type="Proteomes" id="UP001320420"/>
    </source>
</evidence>
<gene>
    <name evidence="3" type="ORF">SLS62_003210</name>
</gene>
<evidence type="ECO:0000313" key="3">
    <source>
        <dbReference type="EMBL" id="KAK7754896.1"/>
    </source>
</evidence>
<feature type="transmembrane region" description="Helical" evidence="2">
    <location>
        <begin position="54"/>
        <end position="74"/>
    </location>
</feature>
<organism evidence="3 4">
    <name type="scientific">Diatrype stigma</name>
    <dbReference type="NCBI Taxonomy" id="117547"/>
    <lineage>
        <taxon>Eukaryota</taxon>
        <taxon>Fungi</taxon>
        <taxon>Dikarya</taxon>
        <taxon>Ascomycota</taxon>
        <taxon>Pezizomycotina</taxon>
        <taxon>Sordariomycetes</taxon>
        <taxon>Xylariomycetidae</taxon>
        <taxon>Xylariales</taxon>
        <taxon>Diatrypaceae</taxon>
        <taxon>Diatrype</taxon>
    </lineage>
</organism>
<protein>
    <recommendedName>
        <fullName evidence="5">MARVEL domain-containing protein</fullName>
    </recommendedName>
</protein>